<dbReference type="OrthoDB" id="9802600at2"/>
<dbReference type="Pfam" id="PF14498">
    <property type="entry name" value="Glyco_hyd_65N_2"/>
    <property type="match status" value="1"/>
</dbReference>
<dbReference type="RefSeq" id="WP_129224608.1">
    <property type="nucleotide sequence ID" value="NZ_SDOZ01000002.1"/>
</dbReference>
<dbReference type="SUPFAM" id="SSF48208">
    <property type="entry name" value="Six-hairpin glycosidases"/>
    <property type="match status" value="1"/>
</dbReference>
<feature type="domain" description="Glycosyl hydrolase family 95 catalytic" evidence="2">
    <location>
        <begin position="262"/>
        <end position="682"/>
    </location>
</feature>
<dbReference type="PANTHER" id="PTHR31084">
    <property type="entry name" value="ALPHA-L-FUCOSIDASE 2"/>
    <property type="match status" value="1"/>
</dbReference>
<dbReference type="InterPro" id="IPR008928">
    <property type="entry name" value="6-hairpin_glycosidase_sf"/>
</dbReference>
<protein>
    <submittedName>
        <fullName evidence="3">Glycoside hydrolase family 95 protein</fullName>
    </submittedName>
</protein>
<evidence type="ECO:0000313" key="4">
    <source>
        <dbReference type="Proteomes" id="UP000291269"/>
    </source>
</evidence>
<dbReference type="Pfam" id="PF22124">
    <property type="entry name" value="Glyco_hydro_95_cat"/>
    <property type="match status" value="1"/>
</dbReference>
<sequence length="752" mass="85953">MKPNVLYSYYPAQWHRNLWREGFVAGNGRTGINVLGAVQHETVLLNRGDLWTGLKKTSLPDVSDALKQMRELRKKGQFLQADRAICDALVQKGYKASCSVPLPLGQLDIVREKGGIFENYLRSLDMDSGEICVRWKSEGNAFERRYFVDAADDRAYIGIRSSIEDSFILRLRTRDERDSQFPCPPYVAESAAVSAENGRVEYSARNDDGLYFGANLCLKTDGKISVSNAEIRVSGATDTLLCVGLYANRERPVQETIKLTKGYETLFARHKKAFKRQYRGTEINLYRGKSHANEELLLQAQKDGLSTELIEKMFRYGRYLFVSGTSAGALPFAQYGLWFGDYNAQWSQNVLNENLEMIYEQSFCGNLIDRLLPVFDYFESNLEEYREAAKKLFGCRGICIHAYSCPNMGGVAVNVPVITNWTGAAAWIAHFYVKYFEFTQDETFLVSRALPFLKEVCLFYLDFLYLNERGEIEIYPSVSPENSPKNFVGENAETLSHPMPSAINAAMDVALVREVFTQYLSLSARAGQTDENEKKMRQILNRLPAYRTEDGAFKEWCFDGFSENHNHRHFAHLYPLWPGDEIKEESEWFEACRRALERRTENGLHHQSGWSLTHLCNLYCRLHDGERAYECLKFLVKSDVLQNLMTVHNDWRGMGMSLHSDDIVPVQLDANLGFVCAVQEMLLHCEANRVEILPALPAALRKGRAKNLRLFQYTVSLEWDTEQKTLKISTDCPDLGAYDLRLPKQFSNVKIN</sequence>
<gene>
    <name evidence="3" type="ORF">ESZ91_04700</name>
</gene>
<reference evidence="3 4" key="1">
    <citation type="journal article" date="2019" name="Gut">
        <title>Antibiotics-induced monodominance of a novel gut bacterial order.</title>
        <authorList>
            <person name="Hildebrand F."/>
            <person name="Moitinho-Silva L."/>
            <person name="Blasche S."/>
            <person name="Jahn M.T."/>
            <person name="Gossmann T.I."/>
            <person name="Heuerta-Cepas J."/>
            <person name="Hercog R."/>
            <person name="Luetge M."/>
            <person name="Bahram M."/>
            <person name="Pryszlak A."/>
            <person name="Alves R.J."/>
            <person name="Waszak S.M."/>
            <person name="Zhu A."/>
            <person name="Ye L."/>
            <person name="Costea P.I."/>
            <person name="Aalvink S."/>
            <person name="Belzer C."/>
            <person name="Forslund S.K."/>
            <person name="Sunagawa S."/>
            <person name="Hentschel U."/>
            <person name="Merten C."/>
            <person name="Patil K.R."/>
            <person name="Benes V."/>
            <person name="Bork P."/>
        </authorList>
    </citation>
    <scope>NUCLEOTIDE SEQUENCE [LARGE SCALE GENOMIC DNA]</scope>
    <source>
        <strain evidence="3 4">HDS1380</strain>
    </source>
</reference>
<dbReference type="GO" id="GO:0005975">
    <property type="term" value="P:carbohydrate metabolic process"/>
    <property type="evidence" value="ECO:0007669"/>
    <property type="project" value="InterPro"/>
</dbReference>
<feature type="domain" description="Glycosyl hydrolase family 95 N-terminal" evidence="1">
    <location>
        <begin position="11"/>
        <end position="244"/>
    </location>
</feature>
<dbReference type="InterPro" id="IPR012341">
    <property type="entry name" value="6hp_glycosidase-like_sf"/>
</dbReference>
<dbReference type="AlphaFoldDB" id="A0A4Q2KEB6"/>
<accession>A0A4Q2KEB6</accession>
<dbReference type="Proteomes" id="UP000291269">
    <property type="component" value="Unassembled WGS sequence"/>
</dbReference>
<keyword evidence="4" id="KW-1185">Reference proteome</keyword>
<comment type="caution">
    <text evidence="3">The sequence shown here is derived from an EMBL/GenBank/DDBJ whole genome shotgun (WGS) entry which is preliminary data.</text>
</comment>
<dbReference type="Gene3D" id="1.50.10.10">
    <property type="match status" value="1"/>
</dbReference>
<organism evidence="3 4">
    <name type="scientific">Candidatus Borkfalkia ceftriaxoniphila</name>
    <dbReference type="NCBI Taxonomy" id="2508949"/>
    <lineage>
        <taxon>Bacteria</taxon>
        <taxon>Bacillati</taxon>
        <taxon>Bacillota</taxon>
        <taxon>Clostridia</taxon>
        <taxon>Christensenellales</taxon>
        <taxon>Christensenellaceae</taxon>
        <taxon>Candidatus Borkfalkia</taxon>
    </lineage>
</organism>
<evidence type="ECO:0000259" key="2">
    <source>
        <dbReference type="Pfam" id="PF22124"/>
    </source>
</evidence>
<evidence type="ECO:0000313" key="3">
    <source>
        <dbReference type="EMBL" id="RXZ61693.1"/>
    </source>
</evidence>
<name>A0A4Q2KEB6_9FIRM</name>
<dbReference type="PANTHER" id="PTHR31084:SF3">
    <property type="entry name" value="ALPHA-FUCOSIDASE A"/>
    <property type="match status" value="1"/>
</dbReference>
<dbReference type="InterPro" id="IPR054363">
    <property type="entry name" value="GH95_cat"/>
</dbReference>
<dbReference type="InterPro" id="IPR027414">
    <property type="entry name" value="GH95_N_dom"/>
</dbReference>
<dbReference type="EMBL" id="SDOZ01000002">
    <property type="protein sequence ID" value="RXZ61693.1"/>
    <property type="molecule type" value="Genomic_DNA"/>
</dbReference>
<keyword evidence="3" id="KW-0378">Hydrolase</keyword>
<dbReference type="GO" id="GO:0004560">
    <property type="term" value="F:alpha-L-fucosidase activity"/>
    <property type="evidence" value="ECO:0007669"/>
    <property type="project" value="TreeGrafter"/>
</dbReference>
<proteinExistence type="predicted"/>
<evidence type="ECO:0000259" key="1">
    <source>
        <dbReference type="Pfam" id="PF14498"/>
    </source>
</evidence>